<sequence length="248" mass="26674">MALALGRAAAWGGLTLVDPAKLEGSRHTAFWAACAGLGAVEMLASPGDGTLSLRARLMLAATTAGTVFVTRDWATRTDARLVRALRHVRVRHPRRWMAAFTAAGAFAAYLTELQPSPHDDVSVPLVEAPLPGGIRDLIASMLQAVDGYQREVLEAQLASATVLVEDPEWPLTILVDESLPGTLLGEFTWPVSAEFTRDGRTHRLYLDIVEGRLAVLGQYLADDLDSAVDVDWSWPAVSEVTIRPGAPA</sequence>
<protein>
    <submittedName>
        <fullName evidence="1">Uncharacterized protein</fullName>
    </submittedName>
</protein>
<gene>
    <name evidence="1" type="ORF">RPIT_11785</name>
</gene>
<dbReference type="Proteomes" id="UP000188324">
    <property type="component" value="Chromosome"/>
</dbReference>
<dbReference type="KEGG" id="tfl:RPIT_11785"/>
<evidence type="ECO:0000313" key="2">
    <source>
        <dbReference type="Proteomes" id="UP000188324"/>
    </source>
</evidence>
<accession>A0A1Q2CH59</accession>
<dbReference type="EMBL" id="CP019605">
    <property type="protein sequence ID" value="AQP45395.1"/>
    <property type="molecule type" value="Genomic_DNA"/>
</dbReference>
<dbReference type="STRING" id="1610493.RPIT_11785"/>
<proteinExistence type="predicted"/>
<reference evidence="1 2" key="1">
    <citation type="journal article" date="2016" name="Int. J. Syst. Evol. Microbiol.">
        <title>Tessaracoccus flavus sp. nov., isolated from the drainage system of a lindane-producing factory.</title>
        <authorList>
            <person name="Kumari R."/>
            <person name="Singh P."/>
            <person name="Schumann P."/>
            <person name="Lal R."/>
        </authorList>
    </citation>
    <scope>NUCLEOTIDE SEQUENCE [LARGE SCALE GENOMIC DNA]</scope>
    <source>
        <strain evidence="1 2">RP1T</strain>
    </source>
</reference>
<organism evidence="1 2">
    <name type="scientific">Tessaracoccus flavus</name>
    <dbReference type="NCBI Taxonomy" id="1610493"/>
    <lineage>
        <taxon>Bacteria</taxon>
        <taxon>Bacillati</taxon>
        <taxon>Actinomycetota</taxon>
        <taxon>Actinomycetes</taxon>
        <taxon>Propionibacteriales</taxon>
        <taxon>Propionibacteriaceae</taxon>
        <taxon>Tessaracoccus</taxon>
    </lineage>
</organism>
<keyword evidence="2" id="KW-1185">Reference proteome</keyword>
<evidence type="ECO:0000313" key="1">
    <source>
        <dbReference type="EMBL" id="AQP45395.1"/>
    </source>
</evidence>
<name>A0A1Q2CH59_9ACTN</name>
<dbReference type="AlphaFoldDB" id="A0A1Q2CH59"/>